<dbReference type="InterPro" id="IPR010343">
    <property type="entry name" value="ArAE_1"/>
</dbReference>
<evidence type="ECO:0000256" key="2">
    <source>
        <dbReference type="ARBA" id="ARBA00022475"/>
    </source>
</evidence>
<evidence type="ECO:0000256" key="6">
    <source>
        <dbReference type="SAM" id="Phobius"/>
    </source>
</evidence>
<keyword evidence="3 6" id="KW-0812">Transmembrane</keyword>
<evidence type="ECO:0000256" key="4">
    <source>
        <dbReference type="ARBA" id="ARBA00022989"/>
    </source>
</evidence>
<keyword evidence="8" id="KW-1185">Reference proteome</keyword>
<reference evidence="7 8" key="1">
    <citation type="submission" date="2021-01" db="EMBL/GenBank/DDBJ databases">
        <title>Whole genome shotgun sequence of Actinoplanes palleronii NBRC 14916.</title>
        <authorList>
            <person name="Komaki H."/>
            <person name="Tamura T."/>
        </authorList>
    </citation>
    <scope>NUCLEOTIDE SEQUENCE [LARGE SCALE GENOMIC DNA]</scope>
    <source>
        <strain evidence="7 8">NBRC 14916</strain>
    </source>
</reference>
<evidence type="ECO:0000256" key="1">
    <source>
        <dbReference type="ARBA" id="ARBA00004651"/>
    </source>
</evidence>
<feature type="transmembrane region" description="Helical" evidence="6">
    <location>
        <begin position="181"/>
        <end position="203"/>
    </location>
</feature>
<organism evidence="7 8">
    <name type="scientific">Actinoplanes palleronii</name>
    <dbReference type="NCBI Taxonomy" id="113570"/>
    <lineage>
        <taxon>Bacteria</taxon>
        <taxon>Bacillati</taxon>
        <taxon>Actinomycetota</taxon>
        <taxon>Actinomycetes</taxon>
        <taxon>Micromonosporales</taxon>
        <taxon>Micromonosporaceae</taxon>
        <taxon>Actinoplanes</taxon>
    </lineage>
</organism>
<sequence length="457" mass="47806">MKRKPPATPKAAALLSSFHPHLNPITVVAASLLFCALTATLLRRKVRPAVAAAALAVRARLRPHLPAWVRRGARLCGSRLDPAVARSALVTAVAAGIAWSAAGTLQLAGPVTAAVSATLSVQMSSHASVREGAKRLVGTLAGIAITVAVWGTFGLTPWTIAVITGCGLAAGRLLRLGDSSVTVPLTSLGILVAGSAVTETFVWERIAATALGIVVGVILSPLVGGMTPLERARWQLAQLSTGIAGLLGHLGAGARDGYAQEQSAQWLARSRDLGDDLDEAVTAVDDLLRQARWSLTTPVTRVTPLQQTVRALEHGVHQVNSVARSMFDASATPHAPGVPEQIGQVLTAASDAFAAHAALVADPRDDATRDAGNLHDRLETLRDSRQRTLRKVRTEIDDTGVLVLTGSIITDIDRMAGSLERSAPALTVGVREPGPGIPAVSEVLPAVRLIWQKHSTR</sequence>
<feature type="transmembrane region" description="Helical" evidence="6">
    <location>
        <begin position="209"/>
        <end position="229"/>
    </location>
</feature>
<comment type="caution">
    <text evidence="7">The sequence shown here is derived from an EMBL/GenBank/DDBJ whole genome shotgun (WGS) entry which is preliminary data.</text>
</comment>
<evidence type="ECO:0000313" key="7">
    <source>
        <dbReference type="EMBL" id="GIE71811.1"/>
    </source>
</evidence>
<gene>
    <name evidence="7" type="ORF">Apa02nite_079190</name>
</gene>
<proteinExistence type="predicted"/>
<comment type="subcellular location">
    <subcellularLocation>
        <location evidence="1">Cell membrane</location>
        <topology evidence="1">Multi-pass membrane protein</topology>
    </subcellularLocation>
</comment>
<evidence type="ECO:0000313" key="8">
    <source>
        <dbReference type="Proteomes" id="UP000624709"/>
    </source>
</evidence>
<protein>
    <recommendedName>
        <fullName evidence="9">Aromatic acid exporter family member 1</fullName>
    </recommendedName>
</protein>
<feature type="transmembrane region" description="Helical" evidence="6">
    <location>
        <begin position="136"/>
        <end position="152"/>
    </location>
</feature>
<keyword evidence="2" id="KW-1003">Cell membrane</keyword>
<accession>A0ABQ4BMC2</accession>
<dbReference type="EMBL" id="BOMS01000133">
    <property type="protein sequence ID" value="GIE71811.1"/>
    <property type="molecule type" value="Genomic_DNA"/>
</dbReference>
<dbReference type="Pfam" id="PF06081">
    <property type="entry name" value="ArAE_1"/>
    <property type="match status" value="1"/>
</dbReference>
<keyword evidence="4 6" id="KW-1133">Transmembrane helix</keyword>
<feature type="transmembrane region" description="Helical" evidence="6">
    <location>
        <begin position="22"/>
        <end position="42"/>
    </location>
</feature>
<evidence type="ECO:0000256" key="3">
    <source>
        <dbReference type="ARBA" id="ARBA00022692"/>
    </source>
</evidence>
<evidence type="ECO:0000256" key="5">
    <source>
        <dbReference type="ARBA" id="ARBA00023136"/>
    </source>
</evidence>
<dbReference type="RefSeq" id="WP_239164857.1">
    <property type="nucleotide sequence ID" value="NZ_BAAATY010000044.1"/>
</dbReference>
<evidence type="ECO:0008006" key="9">
    <source>
        <dbReference type="Google" id="ProtNLM"/>
    </source>
</evidence>
<name>A0ABQ4BMC2_9ACTN</name>
<keyword evidence="5 6" id="KW-0472">Membrane</keyword>
<dbReference type="Proteomes" id="UP000624709">
    <property type="component" value="Unassembled WGS sequence"/>
</dbReference>